<gene>
    <name evidence="1" type="ORF">KC19_12G028500</name>
</gene>
<keyword evidence="2" id="KW-1185">Reference proteome</keyword>
<dbReference type="EMBL" id="CM026433">
    <property type="protein sequence ID" value="KAG0553656.1"/>
    <property type="molecule type" value="Genomic_DNA"/>
</dbReference>
<dbReference type="AlphaFoldDB" id="A0A8T0G2X1"/>
<name>A0A8T0G2X1_CERPU</name>
<protein>
    <submittedName>
        <fullName evidence="1">Uncharacterized protein</fullName>
    </submittedName>
</protein>
<reference evidence="1" key="1">
    <citation type="submission" date="2020-06" db="EMBL/GenBank/DDBJ databases">
        <title>WGS assembly of Ceratodon purpureus strain R40.</title>
        <authorList>
            <person name="Carey S.B."/>
            <person name="Jenkins J."/>
            <person name="Shu S."/>
            <person name="Lovell J.T."/>
            <person name="Sreedasyam A."/>
            <person name="Maumus F."/>
            <person name="Tiley G.P."/>
            <person name="Fernandez-Pozo N."/>
            <person name="Barry K."/>
            <person name="Chen C."/>
            <person name="Wang M."/>
            <person name="Lipzen A."/>
            <person name="Daum C."/>
            <person name="Saski C.A."/>
            <person name="Payton A.C."/>
            <person name="Mcbreen J.C."/>
            <person name="Conrad R.E."/>
            <person name="Kollar L.M."/>
            <person name="Olsson S."/>
            <person name="Huttunen S."/>
            <person name="Landis J.B."/>
            <person name="Wickett N.J."/>
            <person name="Johnson M.G."/>
            <person name="Rensing S.A."/>
            <person name="Grimwood J."/>
            <person name="Schmutz J."/>
            <person name="Mcdaniel S.F."/>
        </authorList>
    </citation>
    <scope>NUCLEOTIDE SEQUENCE</scope>
    <source>
        <strain evidence="1">R40</strain>
    </source>
</reference>
<evidence type="ECO:0000313" key="2">
    <source>
        <dbReference type="Proteomes" id="UP000822688"/>
    </source>
</evidence>
<sequence>MVCFFHLNVLLRTLNCPSSKVYVPAFIVLWYDVNCGMAQFEVKV</sequence>
<proteinExistence type="predicted"/>
<organism evidence="1 2">
    <name type="scientific">Ceratodon purpureus</name>
    <name type="common">Fire moss</name>
    <name type="synonym">Dicranum purpureum</name>
    <dbReference type="NCBI Taxonomy" id="3225"/>
    <lineage>
        <taxon>Eukaryota</taxon>
        <taxon>Viridiplantae</taxon>
        <taxon>Streptophyta</taxon>
        <taxon>Embryophyta</taxon>
        <taxon>Bryophyta</taxon>
        <taxon>Bryophytina</taxon>
        <taxon>Bryopsida</taxon>
        <taxon>Dicranidae</taxon>
        <taxon>Pseudoditrichales</taxon>
        <taxon>Ditrichaceae</taxon>
        <taxon>Ceratodon</taxon>
    </lineage>
</organism>
<evidence type="ECO:0000313" key="1">
    <source>
        <dbReference type="EMBL" id="KAG0553656.1"/>
    </source>
</evidence>
<accession>A0A8T0G2X1</accession>
<dbReference type="Proteomes" id="UP000822688">
    <property type="component" value="Chromosome 12"/>
</dbReference>
<comment type="caution">
    <text evidence="1">The sequence shown here is derived from an EMBL/GenBank/DDBJ whole genome shotgun (WGS) entry which is preliminary data.</text>
</comment>